<feature type="active site" description="Nucleophile" evidence="1">
    <location>
        <position position="181"/>
    </location>
</feature>
<keyword evidence="5" id="KW-1185">Reference proteome</keyword>
<keyword evidence="4" id="KW-0378">Hydrolase</keyword>
<reference evidence="4" key="1">
    <citation type="submission" date="2020-09" db="EMBL/GenBank/DDBJ databases">
        <title>A novel bacterium of genus Bacillus, isolated from South China Sea.</title>
        <authorList>
            <person name="Huang H."/>
            <person name="Mo K."/>
            <person name="Hu Y."/>
        </authorList>
    </citation>
    <scope>NUCLEOTIDE SEQUENCE</scope>
    <source>
        <strain evidence="4">IB182487</strain>
    </source>
</reference>
<evidence type="ECO:0000256" key="2">
    <source>
        <dbReference type="PIRSR" id="PIRSR639069-2"/>
    </source>
</evidence>
<dbReference type="Gene3D" id="3.40.50.1820">
    <property type="entry name" value="alpha/beta hydrolase"/>
    <property type="match status" value="1"/>
</dbReference>
<accession>A0A926NGU0</accession>
<feature type="binding site" evidence="2">
    <location>
        <position position="92"/>
    </location>
    <ligand>
        <name>substrate</name>
    </ligand>
</feature>
<dbReference type="EMBL" id="JACXAI010000015">
    <property type="protein sequence ID" value="MBD1381026.1"/>
    <property type="molecule type" value="Genomic_DNA"/>
</dbReference>
<dbReference type="GO" id="GO:0052689">
    <property type="term" value="F:carboxylic ester hydrolase activity"/>
    <property type="evidence" value="ECO:0007669"/>
    <property type="project" value="TreeGrafter"/>
</dbReference>
<dbReference type="Pfam" id="PF05448">
    <property type="entry name" value="AXE1"/>
    <property type="match status" value="1"/>
</dbReference>
<dbReference type="PANTHER" id="PTHR40111">
    <property type="entry name" value="CEPHALOSPORIN-C DEACETYLASE"/>
    <property type="match status" value="1"/>
</dbReference>
<name>A0A926NGU0_9BACI</name>
<dbReference type="InterPro" id="IPR008391">
    <property type="entry name" value="AXE1_dom"/>
</dbReference>
<dbReference type="PANTHER" id="PTHR40111:SF1">
    <property type="entry name" value="CEPHALOSPORIN-C DEACETYLASE"/>
    <property type="match status" value="1"/>
</dbReference>
<feature type="active site" description="Charge relay system" evidence="1">
    <location>
        <position position="267"/>
    </location>
</feature>
<dbReference type="RefSeq" id="WP_191158627.1">
    <property type="nucleotide sequence ID" value="NZ_JACXAI010000015.1"/>
</dbReference>
<feature type="active site" description="Charge relay system" evidence="1">
    <location>
        <position position="296"/>
    </location>
</feature>
<evidence type="ECO:0000313" key="5">
    <source>
        <dbReference type="Proteomes" id="UP000626844"/>
    </source>
</evidence>
<evidence type="ECO:0000256" key="1">
    <source>
        <dbReference type="PIRSR" id="PIRSR639069-1"/>
    </source>
</evidence>
<dbReference type="Proteomes" id="UP000626844">
    <property type="component" value="Unassembled WGS sequence"/>
</dbReference>
<dbReference type="SUPFAM" id="SSF53474">
    <property type="entry name" value="alpha/beta-Hydrolases"/>
    <property type="match status" value="1"/>
</dbReference>
<dbReference type="InterPro" id="IPR029058">
    <property type="entry name" value="AB_hydrolase_fold"/>
</dbReference>
<organism evidence="4 5">
    <name type="scientific">Metabacillus arenae</name>
    <dbReference type="NCBI Taxonomy" id="2771434"/>
    <lineage>
        <taxon>Bacteria</taxon>
        <taxon>Bacillati</taxon>
        <taxon>Bacillota</taxon>
        <taxon>Bacilli</taxon>
        <taxon>Bacillales</taxon>
        <taxon>Bacillaceae</taxon>
        <taxon>Metabacillus</taxon>
    </lineage>
</organism>
<comment type="caution">
    <text evidence="4">The sequence shown here is derived from an EMBL/GenBank/DDBJ whole genome shotgun (WGS) entry which is preliminary data.</text>
</comment>
<proteinExistence type="predicted"/>
<protein>
    <submittedName>
        <fullName evidence="4">Alpha/beta fold hydrolase</fullName>
    </submittedName>
</protein>
<feature type="domain" description="Acetyl xylan esterase" evidence="3">
    <location>
        <begin position="8"/>
        <end position="311"/>
    </location>
</feature>
<gene>
    <name evidence="4" type="ORF">IC621_12360</name>
</gene>
<dbReference type="GO" id="GO:0005976">
    <property type="term" value="P:polysaccharide metabolic process"/>
    <property type="evidence" value="ECO:0007669"/>
    <property type="project" value="TreeGrafter"/>
</dbReference>
<sequence>MDRYKQTISDFNNYKPMLTKREDFDDFWDSAIQLSNSTPLQETIEQMDYPINEVIVNKVTYQGIDGTPIQAYYLLPSKAPDPLPCLICFHGYGGSKGSPSRYTHWLIQGYAVLAVDARGHGKTGESSVYTTGHAGSWATQGLLDKKEYYYYKVYTDSKRAIDFVMNRPEINHERVGIIGGSFGGGISLAVAALDSRPKLFAADVPNMCNIELAIEQKMEGSLTAIETYLAKNPKYVDKVLETLSYFDNLNLANRIQKKIRISVALKDPVCPPQTIFGVYNHISSEKTLIVHPYAGHDAPGTEEHIDQLIQFVRENL</sequence>
<dbReference type="AlphaFoldDB" id="A0A926NGU0"/>
<dbReference type="InterPro" id="IPR039069">
    <property type="entry name" value="CE7"/>
</dbReference>
<evidence type="ECO:0000313" key="4">
    <source>
        <dbReference type="EMBL" id="MBD1381026.1"/>
    </source>
</evidence>
<evidence type="ECO:0000259" key="3">
    <source>
        <dbReference type="Pfam" id="PF05448"/>
    </source>
</evidence>